<evidence type="ECO:0000256" key="1">
    <source>
        <dbReference type="ARBA" id="ARBA00012486"/>
    </source>
</evidence>
<evidence type="ECO:0000256" key="5">
    <source>
        <dbReference type="ARBA" id="ARBA00022840"/>
    </source>
</evidence>
<dbReference type="PANTHER" id="PTHR24067">
    <property type="entry name" value="UBIQUITIN-CONJUGATING ENZYME E2"/>
    <property type="match status" value="1"/>
</dbReference>
<evidence type="ECO:0000256" key="4">
    <source>
        <dbReference type="ARBA" id="ARBA00022786"/>
    </source>
</evidence>
<dbReference type="PROSITE" id="PS50127">
    <property type="entry name" value="UBC_2"/>
    <property type="match status" value="1"/>
</dbReference>
<keyword evidence="4 7" id="KW-0833">Ubl conjugation pathway</keyword>
<keyword evidence="11" id="KW-1185">Reference proteome</keyword>
<evidence type="ECO:0000313" key="10">
    <source>
        <dbReference type="EMBL" id="KAL0484327.1"/>
    </source>
</evidence>
<feature type="region of interest" description="Disordered" evidence="8">
    <location>
        <begin position="163"/>
        <end position="217"/>
    </location>
</feature>
<dbReference type="Gene3D" id="3.10.110.10">
    <property type="entry name" value="Ubiquitin Conjugating Enzyme"/>
    <property type="match status" value="1"/>
</dbReference>
<feature type="compositionally biased region" description="Low complexity" evidence="8">
    <location>
        <begin position="193"/>
        <end position="206"/>
    </location>
</feature>
<dbReference type="AlphaFoldDB" id="A0AAW2Z6N3"/>
<feature type="domain" description="UBC core" evidence="9">
    <location>
        <begin position="7"/>
        <end position="155"/>
    </location>
</feature>
<name>A0AAW2Z6N3_9EUKA</name>
<dbReference type="GO" id="GO:0005524">
    <property type="term" value="F:ATP binding"/>
    <property type="evidence" value="ECO:0007669"/>
    <property type="project" value="UniProtKB-UniRule"/>
</dbReference>
<dbReference type="PROSITE" id="PS00183">
    <property type="entry name" value="UBC_1"/>
    <property type="match status" value="1"/>
</dbReference>
<sequence length="217" mass="24156">MSFLSPKVVQRIGKEIISLHKDKIDGIDVLCENDLDNISEISAVIHGPQGTPFEGGQFTIKLSFCEEFPNKPPKGYFVTKIFHPNVSREGEICVNTLKRDWKSTNTLRHVLLVIRCLLIEPNPDSALNADAGRLIQENYEVYANKAKMMTGIYAKRKELNSAQVQEEETKENNMNSSNVVPAQNGVAGKTPSTATVVKKPTLTATTTKDKKKTLKRL</sequence>
<keyword evidence="3 7" id="KW-0547">Nucleotide-binding</keyword>
<dbReference type="InterPro" id="IPR016135">
    <property type="entry name" value="UBQ-conjugating_enzyme/RWD"/>
</dbReference>
<protein>
    <recommendedName>
        <fullName evidence="1">E2 ubiquitin-conjugating enzyme</fullName>
        <ecNumber evidence="1">2.3.2.23</ecNumber>
    </recommendedName>
</protein>
<evidence type="ECO:0000256" key="2">
    <source>
        <dbReference type="ARBA" id="ARBA00022679"/>
    </source>
</evidence>
<dbReference type="InterPro" id="IPR050113">
    <property type="entry name" value="Ub_conjugating_enzyme"/>
</dbReference>
<keyword evidence="2" id="KW-0808">Transferase</keyword>
<dbReference type="EC" id="2.3.2.23" evidence="1"/>
<comment type="caution">
    <text evidence="10">The sequence shown here is derived from an EMBL/GenBank/DDBJ whole genome shotgun (WGS) entry which is preliminary data.</text>
</comment>
<comment type="similarity">
    <text evidence="7">Belongs to the ubiquitin-conjugating enzyme family.</text>
</comment>
<evidence type="ECO:0000256" key="3">
    <source>
        <dbReference type="ARBA" id="ARBA00022741"/>
    </source>
</evidence>
<evidence type="ECO:0000259" key="9">
    <source>
        <dbReference type="PROSITE" id="PS50127"/>
    </source>
</evidence>
<dbReference type="SMART" id="SM00212">
    <property type="entry name" value="UBCc"/>
    <property type="match status" value="1"/>
</dbReference>
<dbReference type="CDD" id="cd23804">
    <property type="entry name" value="UBCc_UBE2S"/>
    <property type="match status" value="1"/>
</dbReference>
<dbReference type="InterPro" id="IPR023313">
    <property type="entry name" value="UBQ-conjugating_AS"/>
</dbReference>
<evidence type="ECO:0000256" key="7">
    <source>
        <dbReference type="RuleBase" id="RU362109"/>
    </source>
</evidence>
<organism evidence="10 11">
    <name type="scientific">Acrasis kona</name>
    <dbReference type="NCBI Taxonomy" id="1008807"/>
    <lineage>
        <taxon>Eukaryota</taxon>
        <taxon>Discoba</taxon>
        <taxon>Heterolobosea</taxon>
        <taxon>Tetramitia</taxon>
        <taxon>Eutetramitia</taxon>
        <taxon>Acrasidae</taxon>
        <taxon>Acrasis</taxon>
    </lineage>
</organism>
<dbReference type="FunFam" id="3.10.110.10:FF:000031">
    <property type="entry name" value="Ubiquitin-conjugating enzyme E2 22"/>
    <property type="match status" value="1"/>
</dbReference>
<feature type="compositionally biased region" description="Polar residues" evidence="8">
    <location>
        <begin position="172"/>
        <end position="181"/>
    </location>
</feature>
<feature type="active site" description="Glycyl thioester intermediate" evidence="6">
    <location>
        <position position="93"/>
    </location>
</feature>
<accession>A0AAW2Z6N3</accession>
<dbReference type="GO" id="GO:0061631">
    <property type="term" value="F:ubiquitin conjugating enzyme activity"/>
    <property type="evidence" value="ECO:0007669"/>
    <property type="project" value="UniProtKB-EC"/>
</dbReference>
<proteinExistence type="inferred from homology"/>
<dbReference type="SUPFAM" id="SSF54495">
    <property type="entry name" value="UBC-like"/>
    <property type="match status" value="1"/>
</dbReference>
<keyword evidence="5 7" id="KW-0067">ATP-binding</keyword>
<dbReference type="EMBL" id="JAOPGA020001034">
    <property type="protein sequence ID" value="KAL0484327.1"/>
    <property type="molecule type" value="Genomic_DNA"/>
</dbReference>
<gene>
    <name evidence="10" type="ORF">AKO1_004987</name>
</gene>
<evidence type="ECO:0000256" key="8">
    <source>
        <dbReference type="SAM" id="MobiDB-lite"/>
    </source>
</evidence>
<evidence type="ECO:0000256" key="6">
    <source>
        <dbReference type="PROSITE-ProRule" id="PRU10133"/>
    </source>
</evidence>
<dbReference type="Pfam" id="PF00179">
    <property type="entry name" value="UQ_con"/>
    <property type="match status" value="1"/>
</dbReference>
<evidence type="ECO:0000313" key="11">
    <source>
        <dbReference type="Proteomes" id="UP001431209"/>
    </source>
</evidence>
<dbReference type="Proteomes" id="UP001431209">
    <property type="component" value="Unassembled WGS sequence"/>
</dbReference>
<reference evidence="10 11" key="1">
    <citation type="submission" date="2024-03" db="EMBL/GenBank/DDBJ databases">
        <title>The Acrasis kona genome and developmental transcriptomes reveal deep origins of eukaryotic multicellular pathways.</title>
        <authorList>
            <person name="Sheikh S."/>
            <person name="Fu C.-J."/>
            <person name="Brown M.W."/>
            <person name="Baldauf S.L."/>
        </authorList>
    </citation>
    <scope>NUCLEOTIDE SEQUENCE [LARGE SCALE GENOMIC DNA]</scope>
    <source>
        <strain evidence="10 11">ATCC MYA-3509</strain>
    </source>
</reference>
<dbReference type="InterPro" id="IPR000608">
    <property type="entry name" value="UBC"/>
</dbReference>